<proteinExistence type="predicted"/>
<dbReference type="AlphaFoldDB" id="A0AA39SV66"/>
<dbReference type="EMBL" id="JAUESC010000004">
    <property type="protein sequence ID" value="KAK0597830.1"/>
    <property type="molecule type" value="Genomic_DNA"/>
</dbReference>
<dbReference type="InterPro" id="IPR045358">
    <property type="entry name" value="Ty3_capsid"/>
</dbReference>
<protein>
    <recommendedName>
        <fullName evidence="2">Ty3 transposon capsid-like protein domain-containing protein</fullName>
    </recommendedName>
</protein>
<accession>A0AA39SV66</accession>
<dbReference type="Proteomes" id="UP001168877">
    <property type="component" value="Unassembled WGS sequence"/>
</dbReference>
<evidence type="ECO:0000313" key="3">
    <source>
        <dbReference type="EMBL" id="KAK0597830.1"/>
    </source>
</evidence>
<name>A0AA39SV66_ACESA</name>
<reference evidence="3" key="1">
    <citation type="journal article" date="2022" name="Plant J.">
        <title>Strategies of tolerance reflected in two North American maple genomes.</title>
        <authorList>
            <person name="McEvoy S.L."/>
            <person name="Sezen U.U."/>
            <person name="Trouern-Trend A."/>
            <person name="McMahon S.M."/>
            <person name="Schaberg P.G."/>
            <person name="Yang J."/>
            <person name="Wegrzyn J.L."/>
            <person name="Swenson N.G."/>
        </authorList>
    </citation>
    <scope>NUCLEOTIDE SEQUENCE</scope>
    <source>
        <strain evidence="3">NS2018</strain>
    </source>
</reference>
<reference evidence="3" key="2">
    <citation type="submission" date="2023-06" db="EMBL/GenBank/DDBJ databases">
        <authorList>
            <person name="Swenson N.G."/>
            <person name="Wegrzyn J.L."/>
            <person name="Mcevoy S.L."/>
        </authorList>
    </citation>
    <scope>NUCLEOTIDE SEQUENCE</scope>
    <source>
        <strain evidence="3">NS2018</strain>
        <tissue evidence="3">Leaf</tissue>
    </source>
</reference>
<evidence type="ECO:0000259" key="2">
    <source>
        <dbReference type="Pfam" id="PF19259"/>
    </source>
</evidence>
<evidence type="ECO:0000313" key="4">
    <source>
        <dbReference type="Proteomes" id="UP001168877"/>
    </source>
</evidence>
<gene>
    <name evidence="3" type="ORF">LWI29_029011</name>
</gene>
<keyword evidence="4" id="KW-1185">Reference proteome</keyword>
<evidence type="ECO:0000256" key="1">
    <source>
        <dbReference type="SAM" id="MobiDB-lite"/>
    </source>
</evidence>
<comment type="caution">
    <text evidence="3">The sequence shown here is derived from an EMBL/GenBank/DDBJ whole genome shotgun (WGS) entry which is preliminary data.</text>
</comment>
<dbReference type="Pfam" id="PF19259">
    <property type="entry name" value="Ty3_capsid"/>
    <property type="match status" value="1"/>
</dbReference>
<feature type="domain" description="Ty3 transposon capsid-like protein" evidence="2">
    <location>
        <begin position="47"/>
        <end position="195"/>
    </location>
</feature>
<organism evidence="3 4">
    <name type="scientific">Acer saccharum</name>
    <name type="common">Sugar maple</name>
    <dbReference type="NCBI Taxonomy" id="4024"/>
    <lineage>
        <taxon>Eukaryota</taxon>
        <taxon>Viridiplantae</taxon>
        <taxon>Streptophyta</taxon>
        <taxon>Embryophyta</taxon>
        <taxon>Tracheophyta</taxon>
        <taxon>Spermatophyta</taxon>
        <taxon>Magnoliopsida</taxon>
        <taxon>eudicotyledons</taxon>
        <taxon>Gunneridae</taxon>
        <taxon>Pentapetalae</taxon>
        <taxon>rosids</taxon>
        <taxon>malvids</taxon>
        <taxon>Sapindales</taxon>
        <taxon>Sapindaceae</taxon>
        <taxon>Hippocastanoideae</taxon>
        <taxon>Acereae</taxon>
        <taxon>Acer</taxon>
    </lineage>
</organism>
<feature type="region of interest" description="Disordered" evidence="1">
    <location>
        <begin position="1"/>
        <end position="22"/>
    </location>
</feature>
<sequence>MPFINSEHVEREHSAASLTSQGERIDNTNVVRPIGSQQSFYPRLVKLDFLRFRGEKDTRSWICRVEQFFNFHQTPKRERVALAFFHLEGDTQLWYQTLKQEKRELQWQDFNDGLHSRFGPTQFQDFFGDLTKLQQLSSVRTYQTQFEKLLSKVGFLPQAHQVSCFISGLNDTIWADVLAGRPASLTDAISLARLYEA</sequence>